<sequence>MWLALLQAGLLASYGSAAAALFLVACVEPEGDGRLAEIANWLFDAPERLLRACVGARRGARCAAYLCDEPNPVLQLLYLLLVGGGYGLAVADMYPRVPCAALGPHHRPAALALVLFCLGTWAKACTAPPGYVVDAATFAKHDNYAYDGCLYEAGGTCPTTGVPKPARAKFCRTTRRVVARFDHFCPWVNNAVGEENYRWFLLFLASHALLLAYGAACAALLLRDVVDAKQLMRATFYLGDAPVAATRGVVVHYLLHTERLLCALLLACAVLGAVVAGFLGYHLRLVWRGRTTNEHYKWRRRARGGAAPAANVYDLGALRNAHEVLFPRSRRRDALARYQAKREKGD</sequence>
<evidence type="ECO:0000256" key="5">
    <source>
        <dbReference type="ARBA" id="ARBA00023136"/>
    </source>
</evidence>
<evidence type="ECO:0000256" key="8">
    <source>
        <dbReference type="SAM" id="SignalP"/>
    </source>
</evidence>
<keyword evidence="6 7" id="KW-0012">Acyltransferase</keyword>
<dbReference type="EMBL" id="HBIW01013476">
    <property type="protein sequence ID" value="CAE0696137.1"/>
    <property type="molecule type" value="Transcribed_RNA"/>
</dbReference>
<dbReference type="Pfam" id="PF01529">
    <property type="entry name" value="DHHC"/>
    <property type="match status" value="1"/>
</dbReference>
<keyword evidence="12" id="KW-1185">Reference proteome</keyword>
<dbReference type="Proteomes" id="UP000789595">
    <property type="component" value="Unassembled WGS sequence"/>
</dbReference>
<dbReference type="GO" id="GO:0019706">
    <property type="term" value="F:protein-cysteine S-palmitoyltransferase activity"/>
    <property type="evidence" value="ECO:0007669"/>
    <property type="project" value="UniProtKB-EC"/>
</dbReference>
<keyword evidence="4 7" id="KW-1133">Transmembrane helix</keyword>
<evidence type="ECO:0000256" key="3">
    <source>
        <dbReference type="ARBA" id="ARBA00022692"/>
    </source>
</evidence>
<comment type="catalytic activity">
    <reaction evidence="7">
        <text>L-cysteinyl-[protein] + hexadecanoyl-CoA = S-hexadecanoyl-L-cysteinyl-[protein] + CoA</text>
        <dbReference type="Rhea" id="RHEA:36683"/>
        <dbReference type="Rhea" id="RHEA-COMP:10131"/>
        <dbReference type="Rhea" id="RHEA-COMP:11032"/>
        <dbReference type="ChEBI" id="CHEBI:29950"/>
        <dbReference type="ChEBI" id="CHEBI:57287"/>
        <dbReference type="ChEBI" id="CHEBI:57379"/>
        <dbReference type="ChEBI" id="CHEBI:74151"/>
        <dbReference type="EC" id="2.3.1.225"/>
    </reaction>
</comment>
<comment type="subcellular location">
    <subcellularLocation>
        <location evidence="1">Membrane</location>
        <topology evidence="1">Multi-pass membrane protein</topology>
    </subcellularLocation>
</comment>
<proteinExistence type="inferred from homology"/>
<feature type="transmembrane region" description="Helical" evidence="7">
    <location>
        <begin position="199"/>
        <end position="222"/>
    </location>
</feature>
<evidence type="ECO:0000313" key="11">
    <source>
        <dbReference type="EMBL" id="CAH0368783.1"/>
    </source>
</evidence>
<dbReference type="PROSITE" id="PS50216">
    <property type="entry name" value="DHHC"/>
    <property type="match status" value="1"/>
</dbReference>
<reference evidence="10" key="1">
    <citation type="submission" date="2021-01" db="EMBL/GenBank/DDBJ databases">
        <authorList>
            <person name="Corre E."/>
            <person name="Pelletier E."/>
            <person name="Niang G."/>
            <person name="Scheremetjew M."/>
            <person name="Finn R."/>
            <person name="Kale V."/>
            <person name="Holt S."/>
            <person name="Cochrane G."/>
            <person name="Meng A."/>
            <person name="Brown T."/>
            <person name="Cohen L."/>
        </authorList>
    </citation>
    <scope>NUCLEOTIDE SEQUENCE</scope>
    <source>
        <strain evidence="10">CCMP1756</strain>
    </source>
</reference>
<dbReference type="AlphaFoldDB" id="A0A7S3ZWQ7"/>
<comment type="domain">
    <text evidence="7">The DHHC domain is required for palmitoyltransferase activity.</text>
</comment>
<dbReference type="EMBL" id="CAKKNE010000002">
    <property type="protein sequence ID" value="CAH0368783.1"/>
    <property type="molecule type" value="Genomic_DNA"/>
</dbReference>
<feature type="domain" description="Palmitoyltransferase DHHC" evidence="9">
    <location>
        <begin position="156"/>
        <end position="298"/>
    </location>
</feature>
<feature type="signal peptide" evidence="8">
    <location>
        <begin position="1"/>
        <end position="19"/>
    </location>
</feature>
<evidence type="ECO:0000256" key="7">
    <source>
        <dbReference type="RuleBase" id="RU079119"/>
    </source>
</evidence>
<keyword evidence="8" id="KW-0732">Signal</keyword>
<dbReference type="PANTHER" id="PTHR22883:SF445">
    <property type="entry name" value="PALMITOYLTRANSFERASE"/>
    <property type="match status" value="1"/>
</dbReference>
<reference evidence="11" key="2">
    <citation type="submission" date="2021-11" db="EMBL/GenBank/DDBJ databases">
        <authorList>
            <consortium name="Genoscope - CEA"/>
            <person name="William W."/>
        </authorList>
    </citation>
    <scope>NUCLEOTIDE SEQUENCE</scope>
</reference>
<evidence type="ECO:0000256" key="4">
    <source>
        <dbReference type="ARBA" id="ARBA00022989"/>
    </source>
</evidence>
<evidence type="ECO:0000313" key="12">
    <source>
        <dbReference type="Proteomes" id="UP000789595"/>
    </source>
</evidence>
<feature type="transmembrane region" description="Helical" evidence="7">
    <location>
        <begin position="261"/>
        <end position="281"/>
    </location>
</feature>
<evidence type="ECO:0000256" key="2">
    <source>
        <dbReference type="ARBA" id="ARBA00022679"/>
    </source>
</evidence>
<gene>
    <name evidence="10" type="ORF">PCAL00307_LOCUS11573</name>
    <name evidence="11" type="ORF">PECAL_2P18700</name>
</gene>
<dbReference type="InterPro" id="IPR039859">
    <property type="entry name" value="PFA4/ZDH16/20/ERF2-like"/>
</dbReference>
<organism evidence="10">
    <name type="scientific">Pelagomonas calceolata</name>
    <dbReference type="NCBI Taxonomy" id="35677"/>
    <lineage>
        <taxon>Eukaryota</taxon>
        <taxon>Sar</taxon>
        <taxon>Stramenopiles</taxon>
        <taxon>Ochrophyta</taxon>
        <taxon>Pelagophyceae</taxon>
        <taxon>Pelagomonadales</taxon>
        <taxon>Pelagomonadaceae</taxon>
        <taxon>Pelagomonas</taxon>
    </lineage>
</organism>
<evidence type="ECO:0000313" key="10">
    <source>
        <dbReference type="EMBL" id="CAE0696137.1"/>
    </source>
</evidence>
<dbReference type="EC" id="2.3.1.225" evidence="7"/>
<dbReference type="InterPro" id="IPR001594">
    <property type="entry name" value="Palmitoyltrfase_DHHC"/>
</dbReference>
<dbReference type="PANTHER" id="PTHR22883">
    <property type="entry name" value="ZINC FINGER DHHC DOMAIN CONTAINING PROTEIN"/>
    <property type="match status" value="1"/>
</dbReference>
<dbReference type="GO" id="GO:0005794">
    <property type="term" value="C:Golgi apparatus"/>
    <property type="evidence" value="ECO:0007669"/>
    <property type="project" value="TreeGrafter"/>
</dbReference>
<evidence type="ECO:0000259" key="9">
    <source>
        <dbReference type="Pfam" id="PF01529"/>
    </source>
</evidence>
<dbReference type="GO" id="GO:0006612">
    <property type="term" value="P:protein targeting to membrane"/>
    <property type="evidence" value="ECO:0007669"/>
    <property type="project" value="TreeGrafter"/>
</dbReference>
<evidence type="ECO:0000256" key="6">
    <source>
        <dbReference type="ARBA" id="ARBA00023315"/>
    </source>
</evidence>
<keyword evidence="2 7" id="KW-0808">Transferase</keyword>
<name>A0A7S3ZWQ7_9STRA</name>
<dbReference type="OrthoDB" id="5977743at2759"/>
<keyword evidence="3 7" id="KW-0812">Transmembrane</keyword>
<dbReference type="GO" id="GO:0005783">
    <property type="term" value="C:endoplasmic reticulum"/>
    <property type="evidence" value="ECO:0007669"/>
    <property type="project" value="TreeGrafter"/>
</dbReference>
<protein>
    <recommendedName>
        <fullName evidence="7">Palmitoyltransferase</fullName>
        <ecNumber evidence="7">2.3.1.225</ecNumber>
    </recommendedName>
</protein>
<accession>A0A7S3ZWQ7</accession>
<comment type="similarity">
    <text evidence="7">Belongs to the DHHC palmitoyltransferase family.</text>
</comment>
<feature type="chain" id="PRO_5035593896" description="Palmitoyltransferase" evidence="8">
    <location>
        <begin position="20"/>
        <end position="346"/>
    </location>
</feature>
<evidence type="ECO:0000256" key="1">
    <source>
        <dbReference type="ARBA" id="ARBA00004141"/>
    </source>
</evidence>
<keyword evidence="5 7" id="KW-0472">Membrane</keyword>
<dbReference type="GO" id="GO:0016020">
    <property type="term" value="C:membrane"/>
    <property type="evidence" value="ECO:0007669"/>
    <property type="project" value="UniProtKB-SubCell"/>
</dbReference>